<proteinExistence type="predicted"/>
<evidence type="ECO:0000313" key="2">
    <source>
        <dbReference type="Proteomes" id="UP001187192"/>
    </source>
</evidence>
<protein>
    <submittedName>
        <fullName evidence="1">Uncharacterized protein</fullName>
    </submittedName>
</protein>
<accession>A0AA88ANY4</accession>
<name>A0AA88ANY4_FICCA</name>
<dbReference type="Proteomes" id="UP001187192">
    <property type="component" value="Unassembled WGS sequence"/>
</dbReference>
<reference evidence="1" key="1">
    <citation type="submission" date="2023-07" db="EMBL/GenBank/DDBJ databases">
        <title>draft genome sequence of fig (Ficus carica).</title>
        <authorList>
            <person name="Takahashi T."/>
            <person name="Nishimura K."/>
        </authorList>
    </citation>
    <scope>NUCLEOTIDE SEQUENCE</scope>
</reference>
<keyword evidence="2" id="KW-1185">Reference proteome</keyword>
<dbReference type="EMBL" id="BTGU01000059">
    <property type="protein sequence ID" value="GMN55695.1"/>
    <property type="molecule type" value="Genomic_DNA"/>
</dbReference>
<evidence type="ECO:0000313" key="1">
    <source>
        <dbReference type="EMBL" id="GMN55695.1"/>
    </source>
</evidence>
<sequence length="85" mass="9761">MENRDLVFTTIARSDKWLRNHLGRWKRNLVSTAIARSTIGFAITSVASAKSLSHSRWKRPDVEKMPATMTLVMKTSEMKKTRTIL</sequence>
<comment type="caution">
    <text evidence="1">The sequence shown here is derived from an EMBL/GenBank/DDBJ whole genome shotgun (WGS) entry which is preliminary data.</text>
</comment>
<gene>
    <name evidence="1" type="ORF">TIFTF001_024819</name>
</gene>
<organism evidence="1 2">
    <name type="scientific">Ficus carica</name>
    <name type="common">Common fig</name>
    <dbReference type="NCBI Taxonomy" id="3494"/>
    <lineage>
        <taxon>Eukaryota</taxon>
        <taxon>Viridiplantae</taxon>
        <taxon>Streptophyta</taxon>
        <taxon>Embryophyta</taxon>
        <taxon>Tracheophyta</taxon>
        <taxon>Spermatophyta</taxon>
        <taxon>Magnoliopsida</taxon>
        <taxon>eudicotyledons</taxon>
        <taxon>Gunneridae</taxon>
        <taxon>Pentapetalae</taxon>
        <taxon>rosids</taxon>
        <taxon>fabids</taxon>
        <taxon>Rosales</taxon>
        <taxon>Moraceae</taxon>
        <taxon>Ficeae</taxon>
        <taxon>Ficus</taxon>
    </lineage>
</organism>
<dbReference type="AlphaFoldDB" id="A0AA88ANY4"/>